<keyword evidence="1" id="KW-0732">Signal</keyword>
<dbReference type="STRING" id="564117.SAMN05216369_0688"/>
<organism evidence="2 3">
    <name type="scientific">Marinobacter antarcticus</name>
    <dbReference type="NCBI Taxonomy" id="564117"/>
    <lineage>
        <taxon>Bacteria</taxon>
        <taxon>Pseudomonadati</taxon>
        <taxon>Pseudomonadota</taxon>
        <taxon>Gammaproteobacteria</taxon>
        <taxon>Pseudomonadales</taxon>
        <taxon>Marinobacteraceae</taxon>
        <taxon>Marinobacter</taxon>
    </lineage>
</organism>
<name>A0A1M6Q4U5_9GAMM</name>
<dbReference type="RefSeq" id="WP_072795520.1">
    <property type="nucleotide sequence ID" value="NZ_FRAQ01000001.1"/>
</dbReference>
<sequence length="255" mass="29216">MKRSAPYLVAVMLCSLALCSYAHSAEPIRVAVPDISNLLNENQTGVYQKIMQRALKTLDIDIQEAFYPYKRTRLVFEQARADCIYSFTEVLKDRLGDDAVIASFPLGRFSYHLFSLKDKEPPISLDALEGKRLGGVIGHEAYLSPILEGRNIDVIWTRHEALNVAMLEYGRFDTMIAAIPDIRPYLDKLSYAPEYSLFESYDRLTCHNTERNRVFLKALSAELRRLKKAGYYQEIAGPLFVDFDEEKVKDEMLLN</sequence>
<accession>A0A1M6Q4U5</accession>
<dbReference type="Proteomes" id="UP000184497">
    <property type="component" value="Unassembled WGS sequence"/>
</dbReference>
<dbReference type="OrthoDB" id="6362810at2"/>
<feature type="signal peptide" evidence="1">
    <location>
        <begin position="1"/>
        <end position="24"/>
    </location>
</feature>
<keyword evidence="3" id="KW-1185">Reference proteome</keyword>
<dbReference type="SUPFAM" id="SSF53850">
    <property type="entry name" value="Periplasmic binding protein-like II"/>
    <property type="match status" value="1"/>
</dbReference>
<reference evidence="3" key="1">
    <citation type="submission" date="2016-11" db="EMBL/GenBank/DDBJ databases">
        <authorList>
            <person name="Varghese N."/>
            <person name="Submissions S."/>
        </authorList>
    </citation>
    <scope>NUCLEOTIDE SEQUENCE [LARGE SCALE GENOMIC DNA]</scope>
    <source>
        <strain evidence="3">CGMCC 1.10835</strain>
    </source>
</reference>
<evidence type="ECO:0000256" key="1">
    <source>
        <dbReference type="SAM" id="SignalP"/>
    </source>
</evidence>
<evidence type="ECO:0000313" key="3">
    <source>
        <dbReference type="Proteomes" id="UP000184497"/>
    </source>
</evidence>
<dbReference type="AlphaFoldDB" id="A0A1M6Q4U5"/>
<proteinExistence type="predicted"/>
<protein>
    <submittedName>
        <fullName evidence="2">ABC-type amino acid transport substrate-binding protein</fullName>
    </submittedName>
</protein>
<dbReference type="Gene3D" id="3.40.190.10">
    <property type="entry name" value="Periplasmic binding protein-like II"/>
    <property type="match status" value="2"/>
</dbReference>
<feature type="chain" id="PRO_5012409755" evidence="1">
    <location>
        <begin position="25"/>
        <end position="255"/>
    </location>
</feature>
<dbReference type="EMBL" id="FRAQ01000001">
    <property type="protein sequence ID" value="SHK15143.1"/>
    <property type="molecule type" value="Genomic_DNA"/>
</dbReference>
<gene>
    <name evidence="2" type="ORF">SAMN05216369_0688</name>
</gene>
<evidence type="ECO:0000313" key="2">
    <source>
        <dbReference type="EMBL" id="SHK15143.1"/>
    </source>
</evidence>